<keyword evidence="7 8" id="KW-0275">Fatty acid biosynthesis</keyword>
<evidence type="ECO:0000256" key="2">
    <source>
        <dbReference type="ARBA" id="ARBA00022679"/>
    </source>
</evidence>
<dbReference type="InterPro" id="IPR008278">
    <property type="entry name" value="4-PPantetheinyl_Trfase_dom"/>
</dbReference>
<feature type="domain" description="4'-phosphopantetheinyl transferase" evidence="9">
    <location>
        <begin position="8"/>
        <end position="117"/>
    </location>
</feature>
<keyword evidence="3 8" id="KW-0479">Metal-binding</keyword>
<evidence type="ECO:0000256" key="3">
    <source>
        <dbReference type="ARBA" id="ARBA00022723"/>
    </source>
</evidence>
<proteinExistence type="inferred from homology"/>
<evidence type="ECO:0000256" key="5">
    <source>
        <dbReference type="ARBA" id="ARBA00022842"/>
    </source>
</evidence>
<comment type="cofactor">
    <cofactor evidence="8">
        <name>Mg(2+)</name>
        <dbReference type="ChEBI" id="CHEBI:18420"/>
    </cofactor>
</comment>
<dbReference type="GO" id="GO:0005737">
    <property type="term" value="C:cytoplasm"/>
    <property type="evidence" value="ECO:0007669"/>
    <property type="project" value="UniProtKB-SubCell"/>
</dbReference>
<accession>A0A7V5HMZ0</accession>
<dbReference type="Pfam" id="PF01648">
    <property type="entry name" value="ACPS"/>
    <property type="match status" value="1"/>
</dbReference>
<dbReference type="NCBIfam" id="TIGR00556">
    <property type="entry name" value="pantethn_trn"/>
    <property type="match status" value="1"/>
</dbReference>
<keyword evidence="6 8" id="KW-0443">Lipid metabolism</keyword>
<dbReference type="GO" id="GO:0006633">
    <property type="term" value="P:fatty acid biosynthetic process"/>
    <property type="evidence" value="ECO:0007669"/>
    <property type="project" value="UniProtKB-UniRule"/>
</dbReference>
<evidence type="ECO:0000256" key="1">
    <source>
        <dbReference type="ARBA" id="ARBA00022516"/>
    </source>
</evidence>
<reference evidence="10" key="1">
    <citation type="journal article" date="2020" name="mSystems">
        <title>Genome- and Community-Level Interaction Insights into Carbon Utilization and Element Cycling Functions of Hydrothermarchaeota in Hydrothermal Sediment.</title>
        <authorList>
            <person name="Zhou Z."/>
            <person name="Liu Y."/>
            <person name="Xu W."/>
            <person name="Pan J."/>
            <person name="Luo Z.H."/>
            <person name="Li M."/>
        </authorList>
    </citation>
    <scope>NUCLEOTIDE SEQUENCE [LARGE SCALE GENOMIC DNA]</scope>
    <source>
        <strain evidence="10">HyVt-96</strain>
    </source>
</reference>
<evidence type="ECO:0000256" key="4">
    <source>
        <dbReference type="ARBA" id="ARBA00022832"/>
    </source>
</evidence>
<evidence type="ECO:0000256" key="6">
    <source>
        <dbReference type="ARBA" id="ARBA00023098"/>
    </source>
</evidence>
<comment type="subcellular location">
    <subcellularLocation>
        <location evidence="8">Cytoplasm</location>
    </subcellularLocation>
</comment>
<dbReference type="GO" id="GO:0008897">
    <property type="term" value="F:holo-[acyl-carrier-protein] synthase activity"/>
    <property type="evidence" value="ECO:0007669"/>
    <property type="project" value="UniProtKB-UniRule"/>
</dbReference>
<sequence>MIPSNMYGIGVDIVKKDRISFLMERYGNRFLEKVFSPDEIDYCMNKKERAECFAGKFAAKEAFIKAKGGVEGLILRKVEILNDVRGRPYFRIYGKEYPPNKIGLSISHEKDYAIAVCVILEGGIR</sequence>
<name>A0A7V5HMZ0_UNCW3</name>
<comment type="similarity">
    <text evidence="8">Belongs to the P-Pant transferase superfamily. AcpS family.</text>
</comment>
<evidence type="ECO:0000256" key="8">
    <source>
        <dbReference type="HAMAP-Rule" id="MF_00101"/>
    </source>
</evidence>
<feature type="binding site" evidence="8">
    <location>
        <position position="12"/>
    </location>
    <ligand>
        <name>Mg(2+)</name>
        <dbReference type="ChEBI" id="CHEBI:18420"/>
    </ligand>
</feature>
<dbReference type="InterPro" id="IPR037143">
    <property type="entry name" value="4-PPantetheinyl_Trfase_dom_sf"/>
</dbReference>
<gene>
    <name evidence="8 10" type="primary">acpS</name>
    <name evidence="10" type="ORF">ENL43_01935</name>
</gene>
<comment type="function">
    <text evidence="8">Transfers the 4'-phosphopantetheine moiety from coenzyme A to a Ser of acyl-carrier-protein.</text>
</comment>
<evidence type="ECO:0000256" key="7">
    <source>
        <dbReference type="ARBA" id="ARBA00023160"/>
    </source>
</evidence>
<organism evidence="10">
    <name type="scientific">candidate division WOR-3 bacterium</name>
    <dbReference type="NCBI Taxonomy" id="2052148"/>
    <lineage>
        <taxon>Bacteria</taxon>
        <taxon>Bacteria division WOR-3</taxon>
    </lineage>
</organism>
<comment type="catalytic activity">
    <reaction evidence="8">
        <text>apo-[ACP] + CoA = holo-[ACP] + adenosine 3',5'-bisphosphate + H(+)</text>
        <dbReference type="Rhea" id="RHEA:12068"/>
        <dbReference type="Rhea" id="RHEA-COMP:9685"/>
        <dbReference type="Rhea" id="RHEA-COMP:9690"/>
        <dbReference type="ChEBI" id="CHEBI:15378"/>
        <dbReference type="ChEBI" id="CHEBI:29999"/>
        <dbReference type="ChEBI" id="CHEBI:57287"/>
        <dbReference type="ChEBI" id="CHEBI:58343"/>
        <dbReference type="ChEBI" id="CHEBI:64479"/>
        <dbReference type="EC" id="2.7.8.7"/>
    </reaction>
</comment>
<keyword evidence="4 8" id="KW-0276">Fatty acid metabolism</keyword>
<dbReference type="EMBL" id="DRTX01000104">
    <property type="protein sequence ID" value="HHF53108.1"/>
    <property type="molecule type" value="Genomic_DNA"/>
</dbReference>
<dbReference type="InterPro" id="IPR002582">
    <property type="entry name" value="ACPS"/>
</dbReference>
<feature type="binding site" evidence="8">
    <location>
        <position position="61"/>
    </location>
    <ligand>
        <name>Mg(2+)</name>
        <dbReference type="ChEBI" id="CHEBI:18420"/>
    </ligand>
</feature>
<dbReference type="AlphaFoldDB" id="A0A7V5HMZ0"/>
<keyword evidence="8" id="KW-0963">Cytoplasm</keyword>
<comment type="caution">
    <text evidence="10">The sequence shown here is derived from an EMBL/GenBank/DDBJ whole genome shotgun (WGS) entry which is preliminary data.</text>
</comment>
<keyword evidence="2 8" id="KW-0808">Transferase</keyword>
<keyword evidence="5 8" id="KW-0460">Magnesium</keyword>
<dbReference type="EC" id="2.7.8.7" evidence="8"/>
<evidence type="ECO:0000259" key="9">
    <source>
        <dbReference type="Pfam" id="PF01648"/>
    </source>
</evidence>
<dbReference type="HAMAP" id="MF_00101">
    <property type="entry name" value="AcpS"/>
    <property type="match status" value="1"/>
</dbReference>
<dbReference type="GO" id="GO:0000287">
    <property type="term" value="F:magnesium ion binding"/>
    <property type="evidence" value="ECO:0007669"/>
    <property type="project" value="UniProtKB-UniRule"/>
</dbReference>
<protein>
    <recommendedName>
        <fullName evidence="8">Holo-[acyl-carrier-protein] synthase</fullName>
        <shortName evidence="8">Holo-ACP synthase</shortName>
        <ecNumber evidence="8">2.7.8.7</ecNumber>
    </recommendedName>
    <alternativeName>
        <fullName evidence="8">4'-phosphopantetheinyl transferase AcpS</fullName>
    </alternativeName>
</protein>
<keyword evidence="1 8" id="KW-0444">Lipid biosynthesis</keyword>
<dbReference type="Gene3D" id="3.90.470.20">
    <property type="entry name" value="4'-phosphopantetheinyl transferase domain"/>
    <property type="match status" value="1"/>
</dbReference>
<evidence type="ECO:0000313" key="10">
    <source>
        <dbReference type="EMBL" id="HHF53108.1"/>
    </source>
</evidence>
<dbReference type="NCBIfam" id="TIGR00516">
    <property type="entry name" value="acpS"/>
    <property type="match status" value="1"/>
</dbReference>
<dbReference type="SUPFAM" id="SSF56214">
    <property type="entry name" value="4'-phosphopantetheinyl transferase"/>
    <property type="match status" value="1"/>
</dbReference>
<dbReference type="InterPro" id="IPR004568">
    <property type="entry name" value="Ppantetheine-prot_Trfase_dom"/>
</dbReference>
<dbReference type="Proteomes" id="UP000886050">
    <property type="component" value="Unassembled WGS sequence"/>
</dbReference>